<reference evidence="2 3" key="1">
    <citation type="submission" date="2024-08" db="EMBL/GenBank/DDBJ databases">
        <title>Whole-genome sequencing of halo(alkali)philic microorganisms from hypersaline lakes.</title>
        <authorList>
            <person name="Sorokin D.Y."/>
            <person name="Merkel A.Y."/>
            <person name="Messina E."/>
            <person name="Yakimov M."/>
        </authorList>
    </citation>
    <scope>NUCLEOTIDE SEQUENCE [LARGE SCALE GENOMIC DNA]</scope>
    <source>
        <strain evidence="2 3">AB-hyl4</strain>
    </source>
</reference>
<accession>A0ABV4U5E1</accession>
<keyword evidence="1" id="KW-0472">Membrane</keyword>
<feature type="transmembrane region" description="Helical" evidence="1">
    <location>
        <begin position="52"/>
        <end position="72"/>
    </location>
</feature>
<keyword evidence="3" id="KW-1185">Reference proteome</keyword>
<keyword evidence="1" id="KW-1133">Transmembrane helix</keyword>
<feature type="transmembrane region" description="Helical" evidence="1">
    <location>
        <begin position="92"/>
        <end position="114"/>
    </location>
</feature>
<evidence type="ECO:0000313" key="2">
    <source>
        <dbReference type="EMBL" id="MFA9477699.1"/>
    </source>
</evidence>
<feature type="transmembrane region" description="Helical" evidence="1">
    <location>
        <begin position="17"/>
        <end position="40"/>
    </location>
</feature>
<organism evidence="2 3">
    <name type="scientific">Natronomicrosphaera hydrolytica</name>
    <dbReference type="NCBI Taxonomy" id="3242702"/>
    <lineage>
        <taxon>Bacteria</taxon>
        <taxon>Pseudomonadati</taxon>
        <taxon>Planctomycetota</taxon>
        <taxon>Phycisphaerae</taxon>
        <taxon>Phycisphaerales</taxon>
        <taxon>Phycisphaeraceae</taxon>
        <taxon>Natronomicrosphaera</taxon>
    </lineage>
</organism>
<proteinExistence type="predicted"/>
<name>A0ABV4U5E1_9BACT</name>
<feature type="transmembrane region" description="Helical" evidence="1">
    <location>
        <begin position="120"/>
        <end position="137"/>
    </location>
</feature>
<comment type="caution">
    <text evidence="2">The sequence shown here is derived from an EMBL/GenBank/DDBJ whole genome shotgun (WGS) entry which is preliminary data.</text>
</comment>
<protein>
    <submittedName>
        <fullName evidence="2">Uncharacterized protein</fullName>
    </submittedName>
</protein>
<evidence type="ECO:0000313" key="3">
    <source>
        <dbReference type="Proteomes" id="UP001575105"/>
    </source>
</evidence>
<keyword evidence="1" id="KW-0812">Transmembrane</keyword>
<sequence length="155" mass="16464">MHELTKEQRGALMNLRIIWAALLLGQLTVGAVLLGVKLTAGDELAPAGGADWLFVLMAVAVLVVLAPTAYFARNQFYKAKWQGDAVAPSGYVNGNIVLLAMLEGAGVTALVMMFISDRPLLPGLVAVVAILLQAVNFPTGEPMRPHPPEFARTGD</sequence>
<dbReference type="EMBL" id="JBGUBD010000003">
    <property type="protein sequence ID" value="MFA9477699.1"/>
    <property type="molecule type" value="Genomic_DNA"/>
</dbReference>
<evidence type="ECO:0000256" key="1">
    <source>
        <dbReference type="SAM" id="Phobius"/>
    </source>
</evidence>
<dbReference type="Proteomes" id="UP001575105">
    <property type="component" value="Unassembled WGS sequence"/>
</dbReference>
<gene>
    <name evidence="2" type="ORF">ACERK3_05255</name>
</gene>
<dbReference type="RefSeq" id="WP_425344626.1">
    <property type="nucleotide sequence ID" value="NZ_JBGUBD010000003.1"/>
</dbReference>